<evidence type="ECO:0000256" key="2">
    <source>
        <dbReference type="ARBA" id="ARBA00023015"/>
    </source>
</evidence>
<evidence type="ECO:0000313" key="8">
    <source>
        <dbReference type="Proteomes" id="UP000476411"/>
    </source>
</evidence>
<dbReference type="GO" id="GO:0003677">
    <property type="term" value="F:DNA binding"/>
    <property type="evidence" value="ECO:0007669"/>
    <property type="project" value="InterPro"/>
</dbReference>
<organism evidence="7 8">
    <name type="scientific">Chitinophaga agri</name>
    <dbReference type="NCBI Taxonomy" id="2703787"/>
    <lineage>
        <taxon>Bacteria</taxon>
        <taxon>Pseudomonadati</taxon>
        <taxon>Bacteroidota</taxon>
        <taxon>Chitinophagia</taxon>
        <taxon>Chitinophagales</taxon>
        <taxon>Chitinophagaceae</taxon>
        <taxon>Chitinophaga</taxon>
    </lineage>
</organism>
<dbReference type="GO" id="GO:0016987">
    <property type="term" value="F:sigma factor activity"/>
    <property type="evidence" value="ECO:0007669"/>
    <property type="project" value="UniProtKB-KW"/>
</dbReference>
<dbReference type="PANTHER" id="PTHR43133:SF46">
    <property type="entry name" value="RNA POLYMERASE SIGMA-70 FACTOR ECF SUBFAMILY"/>
    <property type="match status" value="1"/>
</dbReference>
<keyword evidence="8" id="KW-1185">Reference proteome</keyword>
<evidence type="ECO:0000313" key="7">
    <source>
        <dbReference type="EMBL" id="QHS63525.1"/>
    </source>
</evidence>
<dbReference type="PANTHER" id="PTHR43133">
    <property type="entry name" value="RNA POLYMERASE ECF-TYPE SIGMA FACTO"/>
    <property type="match status" value="1"/>
</dbReference>
<sequence length="187" mass="21364">MGSMQSLSDSELVHLLSGGDHAAVEEIYIRYAPLLLKHAFKMLQDEHAAEDVVHDIFSNLLADEKKLEIKSSLDSYLYRAVRNGVLMLFRKSKNQQKYIEGLSSFSEYAETTTDDLILEKELRRQIEDAVAGMPTKMREAWELSRNQHLSRREIAAITQTTEGTVNTQLNRAMKVLKSKLTILFSLF</sequence>
<evidence type="ECO:0000259" key="5">
    <source>
        <dbReference type="Pfam" id="PF04542"/>
    </source>
</evidence>
<dbReference type="InterPro" id="IPR013325">
    <property type="entry name" value="RNA_pol_sigma_r2"/>
</dbReference>
<comment type="similarity">
    <text evidence="1">Belongs to the sigma-70 factor family. ECF subfamily.</text>
</comment>
<evidence type="ECO:0000256" key="1">
    <source>
        <dbReference type="ARBA" id="ARBA00010641"/>
    </source>
</evidence>
<dbReference type="AlphaFoldDB" id="A0A6B9ZQ92"/>
<feature type="domain" description="RNA polymerase sigma-70 region 2" evidence="5">
    <location>
        <begin position="28"/>
        <end position="93"/>
    </location>
</feature>
<proteinExistence type="inferred from homology"/>
<reference evidence="7 8" key="1">
    <citation type="submission" date="2020-01" db="EMBL/GenBank/DDBJ databases">
        <title>Complete genome sequence of Chitinophaga sp. H33E-04 isolated from quinoa roots.</title>
        <authorList>
            <person name="Weon H.-Y."/>
            <person name="Lee S.A."/>
        </authorList>
    </citation>
    <scope>NUCLEOTIDE SEQUENCE [LARGE SCALE GENOMIC DNA]</scope>
    <source>
        <strain evidence="7 8">H33E-04</strain>
    </source>
</reference>
<evidence type="ECO:0000256" key="3">
    <source>
        <dbReference type="ARBA" id="ARBA00023082"/>
    </source>
</evidence>
<dbReference type="SUPFAM" id="SSF88659">
    <property type="entry name" value="Sigma3 and sigma4 domains of RNA polymerase sigma factors"/>
    <property type="match status" value="1"/>
</dbReference>
<keyword evidence="2" id="KW-0805">Transcription regulation</keyword>
<dbReference type="Gene3D" id="1.10.1740.10">
    <property type="match status" value="1"/>
</dbReference>
<dbReference type="KEGG" id="chih:GWR21_29270"/>
<dbReference type="NCBIfam" id="TIGR02937">
    <property type="entry name" value="sigma70-ECF"/>
    <property type="match status" value="1"/>
</dbReference>
<dbReference type="Pfam" id="PF08281">
    <property type="entry name" value="Sigma70_r4_2"/>
    <property type="match status" value="1"/>
</dbReference>
<dbReference type="Proteomes" id="UP000476411">
    <property type="component" value="Chromosome"/>
</dbReference>
<feature type="domain" description="RNA polymerase sigma factor 70 region 4 type 2" evidence="6">
    <location>
        <begin position="123"/>
        <end position="174"/>
    </location>
</feature>
<dbReference type="InterPro" id="IPR013324">
    <property type="entry name" value="RNA_pol_sigma_r3/r4-like"/>
</dbReference>
<keyword evidence="4" id="KW-0804">Transcription</keyword>
<gene>
    <name evidence="7" type="ORF">GWR21_29270</name>
</gene>
<name>A0A6B9ZQ92_9BACT</name>
<dbReference type="InterPro" id="IPR013249">
    <property type="entry name" value="RNA_pol_sigma70_r4_t2"/>
</dbReference>
<dbReference type="GO" id="GO:0006352">
    <property type="term" value="P:DNA-templated transcription initiation"/>
    <property type="evidence" value="ECO:0007669"/>
    <property type="project" value="InterPro"/>
</dbReference>
<protein>
    <submittedName>
        <fullName evidence="7">Sigma-70 family RNA polymerase sigma factor</fullName>
    </submittedName>
</protein>
<evidence type="ECO:0000256" key="4">
    <source>
        <dbReference type="ARBA" id="ARBA00023163"/>
    </source>
</evidence>
<keyword evidence="3" id="KW-0731">Sigma factor</keyword>
<dbReference type="InterPro" id="IPR036388">
    <property type="entry name" value="WH-like_DNA-bd_sf"/>
</dbReference>
<dbReference type="SUPFAM" id="SSF88946">
    <property type="entry name" value="Sigma2 domain of RNA polymerase sigma factors"/>
    <property type="match status" value="1"/>
</dbReference>
<accession>A0A6B9ZQ92</accession>
<evidence type="ECO:0000259" key="6">
    <source>
        <dbReference type="Pfam" id="PF08281"/>
    </source>
</evidence>
<dbReference type="InterPro" id="IPR007627">
    <property type="entry name" value="RNA_pol_sigma70_r2"/>
</dbReference>
<dbReference type="EMBL" id="CP048113">
    <property type="protein sequence ID" value="QHS63525.1"/>
    <property type="molecule type" value="Genomic_DNA"/>
</dbReference>
<dbReference type="InterPro" id="IPR014284">
    <property type="entry name" value="RNA_pol_sigma-70_dom"/>
</dbReference>
<dbReference type="Gene3D" id="1.10.10.10">
    <property type="entry name" value="Winged helix-like DNA-binding domain superfamily/Winged helix DNA-binding domain"/>
    <property type="match status" value="1"/>
</dbReference>
<dbReference type="Pfam" id="PF04542">
    <property type="entry name" value="Sigma70_r2"/>
    <property type="match status" value="1"/>
</dbReference>
<dbReference type="InterPro" id="IPR039425">
    <property type="entry name" value="RNA_pol_sigma-70-like"/>
</dbReference>